<evidence type="ECO:0000256" key="1">
    <source>
        <dbReference type="SAM" id="Coils"/>
    </source>
</evidence>
<feature type="region of interest" description="Disordered" evidence="2">
    <location>
        <begin position="589"/>
        <end position="635"/>
    </location>
</feature>
<keyword evidence="5" id="KW-1185">Reference proteome</keyword>
<keyword evidence="1" id="KW-0175">Coiled coil</keyword>
<dbReference type="InterPro" id="IPR040401">
    <property type="entry name" value="CCDC162"/>
</dbReference>
<dbReference type="PANTHER" id="PTHR33331">
    <property type="entry name" value="COILED-COIL DOMAIN-CONTAINING PROTEIN 162"/>
    <property type="match status" value="1"/>
</dbReference>
<evidence type="ECO:0000256" key="2">
    <source>
        <dbReference type="SAM" id="MobiDB-lite"/>
    </source>
</evidence>
<feature type="compositionally biased region" description="Low complexity" evidence="2">
    <location>
        <begin position="405"/>
        <end position="418"/>
    </location>
</feature>
<evidence type="ECO:0000313" key="6">
    <source>
        <dbReference type="Proteomes" id="UP000290189"/>
    </source>
</evidence>
<feature type="coiled-coil region" evidence="1">
    <location>
        <begin position="1511"/>
        <end position="1578"/>
    </location>
</feature>
<gene>
    <name evidence="3" type="ORF">PBRA_003658</name>
    <name evidence="4" type="ORF">PLBR_LOCUS1393</name>
</gene>
<feature type="compositionally biased region" description="Basic and acidic residues" evidence="2">
    <location>
        <begin position="592"/>
        <end position="601"/>
    </location>
</feature>
<feature type="compositionally biased region" description="Low complexity" evidence="2">
    <location>
        <begin position="1968"/>
        <end position="1978"/>
    </location>
</feature>
<accession>A0A0G4IIE1</accession>
<feature type="region of interest" description="Disordered" evidence="2">
    <location>
        <begin position="1950"/>
        <end position="2020"/>
    </location>
</feature>
<reference evidence="4 6" key="2">
    <citation type="submission" date="2018-03" db="EMBL/GenBank/DDBJ databases">
        <authorList>
            <person name="Fogelqvist J."/>
        </authorList>
    </citation>
    <scope>NUCLEOTIDE SEQUENCE [LARGE SCALE GENOMIC DNA]</scope>
</reference>
<dbReference type="EMBL" id="CDSF01000002">
    <property type="protein sequence ID" value="CEO94845.1"/>
    <property type="molecule type" value="Genomic_DNA"/>
</dbReference>
<dbReference type="Proteomes" id="UP000039324">
    <property type="component" value="Unassembled WGS sequence"/>
</dbReference>
<feature type="region of interest" description="Disordered" evidence="2">
    <location>
        <begin position="1910"/>
        <end position="1936"/>
    </location>
</feature>
<feature type="compositionally biased region" description="Polar residues" evidence="2">
    <location>
        <begin position="1918"/>
        <end position="1933"/>
    </location>
</feature>
<dbReference type="EMBL" id="OVEO01000002">
    <property type="protein sequence ID" value="SPQ94178.1"/>
    <property type="molecule type" value="Genomic_DNA"/>
</dbReference>
<proteinExistence type="predicted"/>
<feature type="compositionally biased region" description="Basic and acidic residues" evidence="2">
    <location>
        <begin position="619"/>
        <end position="629"/>
    </location>
</feature>
<feature type="region of interest" description="Disordered" evidence="2">
    <location>
        <begin position="397"/>
        <end position="418"/>
    </location>
</feature>
<keyword evidence="4" id="KW-0496">Mitochondrion</keyword>
<feature type="coiled-coil region" evidence="1">
    <location>
        <begin position="1834"/>
        <end position="1868"/>
    </location>
</feature>
<dbReference type="Proteomes" id="UP000290189">
    <property type="component" value="Unassembled WGS sequence"/>
</dbReference>
<dbReference type="OrthoDB" id="76966at2759"/>
<dbReference type="PANTHER" id="PTHR33331:SF13">
    <property type="entry name" value="COILED-COIL DOMAIN CONTAINING 162"/>
    <property type="match status" value="1"/>
</dbReference>
<evidence type="ECO:0000313" key="3">
    <source>
        <dbReference type="EMBL" id="CEO94845.1"/>
    </source>
</evidence>
<geneLocation type="mitochondrion" evidence="4"/>
<feature type="coiled-coil region" evidence="1">
    <location>
        <begin position="1691"/>
        <end position="1728"/>
    </location>
</feature>
<sequence>MASTRRMTVADLDNSIRAVLDVELTRATSEARVAVEDHGLALDDPGSLESNLPAIASTMVERPVPNPDQCRERRREILERLTRPDEVVIEPANEVTTWVRANKEVEAALESISEKPDMAKLKERLHAFFASKMSSIALTKYRLLVRWNTFSTNAECIERLGNTLTDTMVNLANEYYDCRRRRDRLRHSDVVMPDDVDELVRDCNDRDAHVAHARRFLLRLKWMVYGAGQQIVDTIRERLTDANGRETSAPMIVVTDDKALSAELGDLFARLATGTPPDLSNAHRLLSAARAISQNVTKRVADERRTIEYDAEAGSGNASLLRVKHATWIPDLRQTFATMMMPLPGEIARKARLVGLGATDQLLLSAAMAVDQQDDLDADQRCLQTAKAYVDRIELQRNQSESESHAAATTSPDDTSPATTATTFAARDETPVVQKFAAMHLLRAALTRRVELQLLRRLNVLRAIQRRITIDAIGGFAREDRMQLHYRAKGAPSTTPGTLVQPFPRDFIIDEDTFMQYEGLETRDDTFEAIVDDGATVTDTAGADLRVRDADGIPIIYDAALDDLRDIKRDLLLIGTSFLGRADVAGADQACETDRPPRSDEGDGIEVTPEGEPVDDDDAHNGEQKKKQDVVTSAQSSAQCDRAKLLLDLMSSEMEFQSAKVDLAMALLEVYEHVVDRDALGAIAGRIIALMERRPCVDLDAAYFAKHYARDTTALRVQAQLIREILEMHMDAEAPSTSDDYGAGRVYLLPHSVRPVALLDLCKRTLWIVDLLDCIEARCDNVHDVWRRLNSRLPTSVAEVQHVSIAILEHALHLWRLHRLETHHGPLPSLEFDPRFLARTEALPSAPTMALSNSSQDPIRAKLQFLRLVDARMILIDAVVESDICASIITGQSARTVVTGQAEPDLVGVSGFIAQSVGFPVDALVDDCFSSNNASPDTVETSIRAFAGMAALQRIFLAALGLVVKHHDTLTTVRATSSTSLLAQNSVLSLAGLSADVLGRLRRQLSDDAHLPRLRSRLDAAADRLLQSVVQLSRQLLPSLRTPVLIGDLMLACDQLAAHVDSTLSPASTPFSRGPTAERHRVWNLCRGIDLLNEFTSGGGVLDSVTADDVEQEALAVRGLIRLAGAISSVECLSKESAPMITPKSQVTPNARWRDARTTRHLRIALNDVNNDLIMDEEGALHMANARRSANVIAEHVALVLYQLRLLRRCRADSPLQPPDSSMFHHVDADDAEGMCVALHSLDQDVREEIDVHYRRIQHRIAGLGSLAKRVAFLSEVHVTLRLHDYVCTLRRYSPDLLRPWTAVKAKAAPVQELATLATEELGPLSALQERRPGALADLGDGTGGPTAPDAVLKTEFAALSKRAGDASLIGTSPALFLTFQDPDDLDRIRVVLQSALQREMHALDVIEARMHTRALASPSDNAKAAASAMPPARLEFIRQFVEDLKSVAIPSGLQSGDGKEHVATKDGRLRAKIVLAVNDVQTALARLAGAVLRGDEGAAHETHETWAAARKTMLHRLRLVESENRRLERALKDERDNAEWKISRGVIDAHFSAILELEQLRHRERRVRERIAEMASQVREQVQTEFQNEIRSLKAQLVLVESKFRLYKSDLKKQVASGIGDVRRQALLGVVDSKRVPFQTKRATLEVVRAFTEEAASKAERVEMQRAMLRMKTLFEMKEVTLQARIDAQIKKSNEKAVEARELFEALEQARAREKILLKQLVDEKNALKLTRDSMTTIKQDLEACQRDRRKLLAWKAKNERHVTDLENDVQKFSDLKDVDVTALINRVRRAERALQRMTTDRNATEGTPGSQAYLTKKLKLCESALIAERRAKGDAIAEVLSMRERIAQLEEASAGQEAELTATAEDLRRQRGLNAELIEEMSGMRAEQATLMDKCARLRNLEWFDTELSKHGEPGDTTSLAQTPGMSTRAASCQKPRARIGLDQVALTPWRPTSASKGSLSERPRSSMTSASSYTRRSARVPGLKITATPTVLQDRPPSTAKLATRTTSPPLPHRSGR</sequence>
<evidence type="ECO:0000313" key="4">
    <source>
        <dbReference type="EMBL" id="SPQ94178.1"/>
    </source>
</evidence>
<name>A0A0G4IIE1_PLABS</name>
<organism evidence="3 5">
    <name type="scientific">Plasmodiophora brassicae</name>
    <name type="common">Clubroot disease agent</name>
    <dbReference type="NCBI Taxonomy" id="37360"/>
    <lineage>
        <taxon>Eukaryota</taxon>
        <taxon>Sar</taxon>
        <taxon>Rhizaria</taxon>
        <taxon>Endomyxa</taxon>
        <taxon>Phytomyxea</taxon>
        <taxon>Plasmodiophorida</taxon>
        <taxon>Plasmodiophoridae</taxon>
        <taxon>Plasmodiophora</taxon>
    </lineage>
</organism>
<evidence type="ECO:0000313" key="5">
    <source>
        <dbReference type="Proteomes" id="UP000039324"/>
    </source>
</evidence>
<reference evidence="3 5" key="1">
    <citation type="submission" date="2015-02" db="EMBL/GenBank/DDBJ databases">
        <authorList>
            <person name="Chooi Y.-H."/>
        </authorList>
    </citation>
    <scope>NUCLEOTIDE SEQUENCE [LARGE SCALE GENOMIC DNA]</scope>
    <source>
        <strain evidence="3">E3</strain>
    </source>
</reference>
<protein>
    <submittedName>
        <fullName evidence="3">Uncharacterized protein</fullName>
    </submittedName>
</protein>